<comment type="caution">
    <text evidence="4">The sequence shown here is derived from an EMBL/GenBank/DDBJ whole genome shotgun (WGS) entry which is preliminary data.</text>
</comment>
<evidence type="ECO:0000256" key="1">
    <source>
        <dbReference type="SAM" id="MobiDB-lite"/>
    </source>
</evidence>
<evidence type="ECO:0000259" key="3">
    <source>
        <dbReference type="Pfam" id="PF13567"/>
    </source>
</evidence>
<feature type="region of interest" description="Disordered" evidence="1">
    <location>
        <begin position="1"/>
        <end position="54"/>
    </location>
</feature>
<keyword evidence="2" id="KW-0812">Transmembrane</keyword>
<keyword evidence="2" id="KW-1133">Transmembrane helix</keyword>
<feature type="transmembrane region" description="Helical" evidence="2">
    <location>
        <begin position="94"/>
        <end position="113"/>
    </location>
</feature>
<name>A0ABM9E6C4_9HYPH</name>
<dbReference type="EMBL" id="CAKXZT010000140">
    <property type="protein sequence ID" value="CAH2404670.1"/>
    <property type="molecule type" value="Genomic_DNA"/>
</dbReference>
<dbReference type="Pfam" id="PF13567">
    <property type="entry name" value="DUF4131"/>
    <property type="match status" value="1"/>
</dbReference>
<evidence type="ECO:0000313" key="4">
    <source>
        <dbReference type="EMBL" id="CAH2404670.1"/>
    </source>
</evidence>
<keyword evidence="2" id="KW-0472">Membrane</keyword>
<feature type="transmembrane region" description="Helical" evidence="2">
    <location>
        <begin position="119"/>
        <end position="136"/>
    </location>
</feature>
<keyword evidence="5" id="KW-1185">Reference proteome</keyword>
<dbReference type="InterPro" id="IPR025405">
    <property type="entry name" value="DUF4131"/>
</dbReference>
<sequence length="397" mass="43109">MAGPDRGVDESEGAITSVSERSLFADVPQAEPLPVSLPASPPGIQPLSPDRSAPIPAPTPGPVIRFRRQLSHLSPSGIRNSVASAAGLELDRGVAFLLVPVFLACGVIVYFSLAVEPDFAQPIAVVVLTALCAAVTRSRRKTHLCFMAALLCALGVLAGKVETWRAGTRMLGSEIQTQLTGRVVRHDQMANGRIRLTIDVMSTARPTLRYAPERVRVSARKIPAEMTAGSVATGYVRLLPPTGPVRPDSYDFSFDSYFAGIGASGFFLGSPKIVVSEDAPLTARLSSSIEKARETIADHIRDSICRGGDCRCADRRCACRHSRRDKRIDAAHRHLPHHLHFRPAHGACRRHRHGIAARRLCAVSRLFVAPAGQKICGCRRTLFHCCLSDFFRYRGRG</sequence>
<feature type="transmembrane region" description="Helical" evidence="2">
    <location>
        <begin position="143"/>
        <end position="161"/>
    </location>
</feature>
<dbReference type="Proteomes" id="UP001153050">
    <property type="component" value="Unassembled WGS sequence"/>
</dbReference>
<gene>
    <name evidence="4" type="ORF">MES5069_440048</name>
</gene>
<organism evidence="4 5">
    <name type="scientific">Mesorhizobium escarrei</name>
    <dbReference type="NCBI Taxonomy" id="666018"/>
    <lineage>
        <taxon>Bacteria</taxon>
        <taxon>Pseudomonadati</taxon>
        <taxon>Pseudomonadota</taxon>
        <taxon>Alphaproteobacteria</taxon>
        <taxon>Hyphomicrobiales</taxon>
        <taxon>Phyllobacteriaceae</taxon>
        <taxon>Mesorhizobium</taxon>
    </lineage>
</organism>
<feature type="domain" description="DUF4131" evidence="3">
    <location>
        <begin position="123"/>
        <end position="268"/>
    </location>
</feature>
<accession>A0ABM9E6C4</accession>
<protein>
    <recommendedName>
        <fullName evidence="3">DUF4131 domain-containing protein</fullName>
    </recommendedName>
</protein>
<evidence type="ECO:0000313" key="5">
    <source>
        <dbReference type="Proteomes" id="UP001153050"/>
    </source>
</evidence>
<evidence type="ECO:0000256" key="2">
    <source>
        <dbReference type="SAM" id="Phobius"/>
    </source>
</evidence>
<proteinExistence type="predicted"/>
<reference evidence="4 5" key="1">
    <citation type="submission" date="2022-03" db="EMBL/GenBank/DDBJ databases">
        <authorList>
            <person name="Brunel B."/>
        </authorList>
    </citation>
    <scope>NUCLEOTIDE SEQUENCE [LARGE SCALE GENOMIC DNA]</scope>
    <source>
        <strain evidence="4">STM5069sample</strain>
    </source>
</reference>